<dbReference type="AlphaFoldDB" id="R7TQR6"/>
<dbReference type="EMBL" id="KB308879">
    <property type="protein sequence ID" value="ELT96268.1"/>
    <property type="molecule type" value="Genomic_DNA"/>
</dbReference>
<evidence type="ECO:0000256" key="1">
    <source>
        <dbReference type="SAM" id="SignalP"/>
    </source>
</evidence>
<reference evidence="4" key="3">
    <citation type="submission" date="2015-06" db="UniProtKB">
        <authorList>
            <consortium name="EnsemblMetazoa"/>
        </authorList>
    </citation>
    <scope>IDENTIFICATION</scope>
</reference>
<dbReference type="GO" id="GO:0004888">
    <property type="term" value="F:transmembrane signaling receptor activity"/>
    <property type="evidence" value="ECO:0007669"/>
    <property type="project" value="InterPro"/>
</dbReference>
<dbReference type="EMBL" id="AMQN01011420">
    <property type="status" value="NOT_ANNOTATED_CDS"/>
    <property type="molecule type" value="Genomic_DNA"/>
</dbReference>
<feature type="chain" id="PRO_5008787241" description="Neurotransmitter-gated ion-channel ligand-binding domain-containing protein" evidence="1">
    <location>
        <begin position="18"/>
        <end position="221"/>
    </location>
</feature>
<reference evidence="3 5" key="2">
    <citation type="journal article" date="2013" name="Nature">
        <title>Insights into bilaterian evolution from three spiralian genomes.</title>
        <authorList>
            <person name="Simakov O."/>
            <person name="Marletaz F."/>
            <person name="Cho S.J."/>
            <person name="Edsinger-Gonzales E."/>
            <person name="Havlak P."/>
            <person name="Hellsten U."/>
            <person name="Kuo D.H."/>
            <person name="Larsson T."/>
            <person name="Lv J."/>
            <person name="Arendt D."/>
            <person name="Savage R."/>
            <person name="Osoegawa K."/>
            <person name="de Jong P."/>
            <person name="Grimwood J."/>
            <person name="Chapman J.A."/>
            <person name="Shapiro H."/>
            <person name="Aerts A."/>
            <person name="Otillar R.P."/>
            <person name="Terry A.Y."/>
            <person name="Boore J.L."/>
            <person name="Grigoriev I.V."/>
            <person name="Lindberg D.R."/>
            <person name="Seaver E.C."/>
            <person name="Weisblat D.A."/>
            <person name="Putnam N.H."/>
            <person name="Rokhsar D.S."/>
        </authorList>
    </citation>
    <scope>NUCLEOTIDE SEQUENCE</scope>
    <source>
        <strain evidence="3 5">I ESC-2004</strain>
    </source>
</reference>
<organism evidence="3">
    <name type="scientific">Capitella teleta</name>
    <name type="common">Polychaete worm</name>
    <dbReference type="NCBI Taxonomy" id="283909"/>
    <lineage>
        <taxon>Eukaryota</taxon>
        <taxon>Metazoa</taxon>
        <taxon>Spiralia</taxon>
        <taxon>Lophotrochozoa</taxon>
        <taxon>Annelida</taxon>
        <taxon>Polychaeta</taxon>
        <taxon>Sedentaria</taxon>
        <taxon>Scolecida</taxon>
        <taxon>Capitellidae</taxon>
        <taxon>Capitella</taxon>
    </lineage>
</organism>
<dbReference type="OrthoDB" id="407674at2759"/>
<proteinExistence type="predicted"/>
<dbReference type="InterPro" id="IPR006201">
    <property type="entry name" value="Neur_channel"/>
</dbReference>
<dbReference type="EnsemblMetazoa" id="CapteT185512">
    <property type="protein sequence ID" value="CapteP185512"/>
    <property type="gene ID" value="CapteG185512"/>
</dbReference>
<dbReference type="Pfam" id="PF02931">
    <property type="entry name" value="Neur_chan_LBD"/>
    <property type="match status" value="1"/>
</dbReference>
<gene>
    <name evidence="3" type="ORF">CAPTEDRAFT_185512</name>
</gene>
<dbReference type="GO" id="GO:0016020">
    <property type="term" value="C:membrane"/>
    <property type="evidence" value="ECO:0007669"/>
    <property type="project" value="InterPro"/>
</dbReference>
<name>R7TQR6_CAPTE</name>
<reference evidence="5" key="1">
    <citation type="submission" date="2012-12" db="EMBL/GenBank/DDBJ databases">
        <authorList>
            <person name="Hellsten U."/>
            <person name="Grimwood J."/>
            <person name="Chapman J.A."/>
            <person name="Shapiro H."/>
            <person name="Aerts A."/>
            <person name="Otillar R.P."/>
            <person name="Terry A.Y."/>
            <person name="Boore J.L."/>
            <person name="Simakov O."/>
            <person name="Marletaz F."/>
            <person name="Cho S.-J."/>
            <person name="Edsinger-Gonzales E."/>
            <person name="Havlak P."/>
            <person name="Kuo D.-H."/>
            <person name="Larsson T."/>
            <person name="Lv J."/>
            <person name="Arendt D."/>
            <person name="Savage R."/>
            <person name="Osoegawa K."/>
            <person name="de Jong P."/>
            <person name="Lindberg D.R."/>
            <person name="Seaver E.C."/>
            <person name="Weisblat D.A."/>
            <person name="Putnam N.H."/>
            <person name="Grigoriev I.V."/>
            <person name="Rokhsar D.S."/>
        </authorList>
    </citation>
    <scope>NUCLEOTIDE SEQUENCE</scope>
    <source>
        <strain evidence="5">I ESC-2004</strain>
    </source>
</reference>
<keyword evidence="1" id="KW-0732">Signal</keyword>
<evidence type="ECO:0000313" key="5">
    <source>
        <dbReference type="Proteomes" id="UP000014760"/>
    </source>
</evidence>
<protein>
    <recommendedName>
        <fullName evidence="2">Neurotransmitter-gated ion-channel ligand-binding domain-containing protein</fullName>
    </recommendedName>
</protein>
<evidence type="ECO:0000313" key="3">
    <source>
        <dbReference type="EMBL" id="ELT96268.1"/>
    </source>
</evidence>
<dbReference type="GO" id="GO:0005230">
    <property type="term" value="F:extracellular ligand-gated monoatomic ion channel activity"/>
    <property type="evidence" value="ECO:0007669"/>
    <property type="project" value="InterPro"/>
</dbReference>
<evidence type="ECO:0000313" key="4">
    <source>
        <dbReference type="EnsemblMetazoa" id="CapteP185512"/>
    </source>
</evidence>
<dbReference type="InterPro" id="IPR006202">
    <property type="entry name" value="Neur_chan_lig-bd"/>
</dbReference>
<feature type="signal peptide" evidence="1">
    <location>
        <begin position="1"/>
        <end position="17"/>
    </location>
</feature>
<dbReference type="Gene3D" id="2.70.170.10">
    <property type="entry name" value="Neurotransmitter-gated ion-channel ligand-binding domain"/>
    <property type="match status" value="1"/>
</dbReference>
<dbReference type="STRING" id="283909.R7TQR6"/>
<dbReference type="EMBL" id="AMQN01011419">
    <property type="status" value="NOT_ANNOTATED_CDS"/>
    <property type="molecule type" value="Genomic_DNA"/>
</dbReference>
<dbReference type="Proteomes" id="UP000014760">
    <property type="component" value="Unassembled WGS sequence"/>
</dbReference>
<dbReference type="SUPFAM" id="SSF63712">
    <property type="entry name" value="Nicotinic receptor ligand binding domain-like"/>
    <property type="match status" value="1"/>
</dbReference>
<dbReference type="HOGENOM" id="CLU_1251703_0_0_1"/>
<accession>R7TQR6</accession>
<keyword evidence="5" id="KW-1185">Reference proteome</keyword>
<feature type="domain" description="Neurotransmitter-gated ion-channel ligand-binding" evidence="2">
    <location>
        <begin position="108"/>
        <end position="220"/>
    </location>
</feature>
<dbReference type="PANTHER" id="PTHR18945">
    <property type="entry name" value="NEUROTRANSMITTER GATED ION CHANNEL"/>
    <property type="match status" value="1"/>
</dbReference>
<evidence type="ECO:0000259" key="2">
    <source>
        <dbReference type="Pfam" id="PF02931"/>
    </source>
</evidence>
<sequence>MKLILVVFLAGIEMTLGSTTEFIRDLIHPSKYDKNDLPTSGQTNVSIGVYLNNIVLNEKKSLLVAVATENYNLQMTFGSTTEFFTDLIHLSVCFPNARTNTTLGSTTEFIRDLIHPSKYDKNDLPTSGQTNVSIGVYLNNIVLNEKKSSMKVLMYLRQAWKDPRMAHNSNQRQRVPSEFIDQIWRPDTFFRNARTIQLKQEMTDERLMTIDKNGSIWFVQR</sequence>
<dbReference type="InterPro" id="IPR036734">
    <property type="entry name" value="Neur_chan_lig-bd_sf"/>
</dbReference>